<dbReference type="InterPro" id="IPR005599">
    <property type="entry name" value="GPI_mannosylTrfase"/>
</dbReference>
<keyword evidence="5 8" id="KW-0256">Endoplasmic reticulum</keyword>
<dbReference type="PANTHER" id="PTHR22760:SF4">
    <property type="entry name" value="GPI MANNOSYLTRANSFERASE 3"/>
    <property type="match status" value="1"/>
</dbReference>
<dbReference type="EMBL" id="JABANM010016509">
    <property type="protein sequence ID" value="KAF4729306.1"/>
    <property type="molecule type" value="Genomic_DNA"/>
</dbReference>
<accession>A0A7J6SA87</accession>
<comment type="subcellular location">
    <subcellularLocation>
        <location evidence="1 8">Endoplasmic reticulum membrane</location>
        <topology evidence="1 8">Multi-pass membrane protein</topology>
    </subcellularLocation>
</comment>
<evidence type="ECO:0000256" key="2">
    <source>
        <dbReference type="ARBA" id="ARBA00022676"/>
    </source>
</evidence>
<keyword evidence="7" id="KW-0472">Membrane</keyword>
<keyword evidence="3" id="KW-0808">Transferase</keyword>
<dbReference type="Proteomes" id="UP000574390">
    <property type="component" value="Unassembled WGS sequence"/>
</dbReference>
<sequence length="150" mass="17355">MSSTSTNKRTRHVPEYIWFLLYRIVNALLISTYSSADEYWQSIEVSHYLVFGKGYLTWEWQPEVALRSSLMPLLYVPYYWVLKVTGLDGRWLIAYGPRVFVQAPLAALADFCFSKTASILLEPALARTALVLWLSNWFILSMLTRTFANS</sequence>
<evidence type="ECO:0000313" key="10">
    <source>
        <dbReference type="Proteomes" id="UP000574390"/>
    </source>
</evidence>
<name>A0A7J6SA87_PEROL</name>
<reference evidence="9 10" key="1">
    <citation type="submission" date="2020-04" db="EMBL/GenBank/DDBJ databases">
        <title>Perkinsus olseni comparative genomics.</title>
        <authorList>
            <person name="Bogema D.R."/>
        </authorList>
    </citation>
    <scope>NUCLEOTIDE SEQUENCE [LARGE SCALE GENOMIC DNA]</scope>
    <source>
        <strain evidence="9">ATCC PRA-205</strain>
    </source>
</reference>
<gene>
    <name evidence="9" type="ORF">FOZ62_018711</name>
</gene>
<comment type="caution">
    <text evidence="9">The sequence shown here is derived from an EMBL/GenBank/DDBJ whole genome shotgun (WGS) entry which is preliminary data.</text>
</comment>
<dbReference type="AlphaFoldDB" id="A0A7J6SA87"/>
<feature type="non-terminal residue" evidence="9">
    <location>
        <position position="150"/>
    </location>
</feature>
<dbReference type="Pfam" id="PF03901">
    <property type="entry name" value="Glyco_transf_22"/>
    <property type="match status" value="1"/>
</dbReference>
<evidence type="ECO:0000256" key="7">
    <source>
        <dbReference type="ARBA" id="ARBA00023136"/>
    </source>
</evidence>
<dbReference type="GO" id="GO:0006506">
    <property type="term" value="P:GPI anchor biosynthetic process"/>
    <property type="evidence" value="ECO:0007669"/>
    <property type="project" value="TreeGrafter"/>
</dbReference>
<keyword evidence="2 8" id="KW-0328">Glycosyltransferase</keyword>
<dbReference type="EC" id="2.4.1.-" evidence="8"/>
<evidence type="ECO:0000313" key="9">
    <source>
        <dbReference type="EMBL" id="KAF4729306.1"/>
    </source>
</evidence>
<organism evidence="9 10">
    <name type="scientific">Perkinsus olseni</name>
    <name type="common">Perkinsus atlanticus</name>
    <dbReference type="NCBI Taxonomy" id="32597"/>
    <lineage>
        <taxon>Eukaryota</taxon>
        <taxon>Sar</taxon>
        <taxon>Alveolata</taxon>
        <taxon>Perkinsozoa</taxon>
        <taxon>Perkinsea</taxon>
        <taxon>Perkinsida</taxon>
        <taxon>Perkinsidae</taxon>
        <taxon>Perkinsus</taxon>
    </lineage>
</organism>
<evidence type="ECO:0000256" key="4">
    <source>
        <dbReference type="ARBA" id="ARBA00022692"/>
    </source>
</evidence>
<evidence type="ECO:0000256" key="1">
    <source>
        <dbReference type="ARBA" id="ARBA00004477"/>
    </source>
</evidence>
<dbReference type="PANTHER" id="PTHR22760">
    <property type="entry name" value="GLYCOSYLTRANSFERASE"/>
    <property type="match status" value="1"/>
</dbReference>
<proteinExistence type="inferred from homology"/>
<evidence type="ECO:0000256" key="6">
    <source>
        <dbReference type="ARBA" id="ARBA00022989"/>
    </source>
</evidence>
<dbReference type="GO" id="GO:0005789">
    <property type="term" value="C:endoplasmic reticulum membrane"/>
    <property type="evidence" value="ECO:0007669"/>
    <property type="project" value="UniProtKB-SubCell"/>
</dbReference>
<evidence type="ECO:0000256" key="5">
    <source>
        <dbReference type="ARBA" id="ARBA00022824"/>
    </source>
</evidence>
<evidence type="ECO:0000256" key="8">
    <source>
        <dbReference type="RuleBase" id="RU363075"/>
    </source>
</evidence>
<evidence type="ECO:0000256" key="3">
    <source>
        <dbReference type="ARBA" id="ARBA00022679"/>
    </source>
</evidence>
<dbReference type="GO" id="GO:0000026">
    <property type="term" value="F:alpha-1,2-mannosyltransferase activity"/>
    <property type="evidence" value="ECO:0007669"/>
    <property type="project" value="TreeGrafter"/>
</dbReference>
<keyword evidence="6" id="KW-1133">Transmembrane helix</keyword>
<protein>
    <recommendedName>
        <fullName evidence="8">Mannosyltransferase</fullName>
        <ecNumber evidence="8">2.4.1.-</ecNumber>
    </recommendedName>
</protein>
<keyword evidence="4" id="KW-0812">Transmembrane</keyword>
<comment type="similarity">
    <text evidence="8">Belongs to the glycosyltransferase 22 family.</text>
</comment>